<dbReference type="PANTHER" id="PTHR34390">
    <property type="entry name" value="UPF0442 PROTEIN YJJB-RELATED"/>
    <property type="match status" value="1"/>
</dbReference>
<comment type="subcellular location">
    <subcellularLocation>
        <location evidence="1">Cell membrane</location>
        <topology evidence="1">Multi-pass membrane protein</topology>
    </subcellularLocation>
</comment>
<feature type="transmembrane region" description="Helical" evidence="7">
    <location>
        <begin position="145"/>
        <end position="161"/>
    </location>
</feature>
<evidence type="ECO:0000256" key="2">
    <source>
        <dbReference type="ARBA" id="ARBA00022475"/>
    </source>
</evidence>
<dbReference type="Proteomes" id="UP001220478">
    <property type="component" value="Chromosome"/>
</dbReference>
<dbReference type="RefSeq" id="WP_315571046.1">
    <property type="nucleotide sequence ID" value="NZ_CP118868.1"/>
</dbReference>
<dbReference type="InterPro" id="IPR050539">
    <property type="entry name" value="ThrE_Dicarb/AminoAcid_Exp"/>
</dbReference>
<evidence type="ECO:0000256" key="7">
    <source>
        <dbReference type="SAM" id="Phobius"/>
    </source>
</evidence>
<evidence type="ECO:0000256" key="1">
    <source>
        <dbReference type="ARBA" id="ARBA00004651"/>
    </source>
</evidence>
<evidence type="ECO:0000313" key="10">
    <source>
        <dbReference type="Proteomes" id="UP001220478"/>
    </source>
</evidence>
<keyword evidence="10" id="KW-1185">Reference proteome</keyword>
<evidence type="ECO:0000256" key="6">
    <source>
        <dbReference type="ARBA" id="ARBA00034125"/>
    </source>
</evidence>
<feature type="transmembrane region" description="Helical" evidence="7">
    <location>
        <begin position="233"/>
        <end position="251"/>
    </location>
</feature>
<feature type="domain" description="Threonine/serine exporter-like N-terminal" evidence="8">
    <location>
        <begin position="11"/>
        <end position="250"/>
    </location>
</feature>
<proteinExistence type="inferred from homology"/>
<feature type="transmembrane region" description="Helical" evidence="7">
    <location>
        <begin position="119"/>
        <end position="139"/>
    </location>
</feature>
<protein>
    <submittedName>
        <fullName evidence="9">Threonine/serine exporter family protein</fullName>
    </submittedName>
</protein>
<evidence type="ECO:0000256" key="4">
    <source>
        <dbReference type="ARBA" id="ARBA00022989"/>
    </source>
</evidence>
<dbReference type="Pfam" id="PF06738">
    <property type="entry name" value="ThrE"/>
    <property type="match status" value="1"/>
</dbReference>
<feature type="transmembrane region" description="Helical" evidence="7">
    <location>
        <begin position="168"/>
        <end position="187"/>
    </location>
</feature>
<evidence type="ECO:0000259" key="8">
    <source>
        <dbReference type="Pfam" id="PF06738"/>
    </source>
</evidence>
<accession>A0ABY8C6Q7</accession>
<name>A0ABY8C6Q7_9FIRM</name>
<evidence type="ECO:0000256" key="5">
    <source>
        <dbReference type="ARBA" id="ARBA00023136"/>
    </source>
</evidence>
<keyword evidence="4 7" id="KW-1133">Transmembrane helix</keyword>
<evidence type="ECO:0000313" key="9">
    <source>
        <dbReference type="EMBL" id="WEG35013.1"/>
    </source>
</evidence>
<comment type="similarity">
    <text evidence="6">Belongs to the ThrE exporter (TC 2.A.79) family.</text>
</comment>
<dbReference type="EMBL" id="CP118868">
    <property type="protein sequence ID" value="WEG35013.1"/>
    <property type="molecule type" value="Genomic_DNA"/>
</dbReference>
<evidence type="ECO:0000256" key="3">
    <source>
        <dbReference type="ARBA" id="ARBA00022692"/>
    </source>
</evidence>
<organism evidence="9 10">
    <name type="scientific">Amygdalobacter indicium</name>
    <dbReference type="NCBI Taxonomy" id="3029272"/>
    <lineage>
        <taxon>Bacteria</taxon>
        <taxon>Bacillati</taxon>
        <taxon>Bacillota</taxon>
        <taxon>Clostridia</taxon>
        <taxon>Eubacteriales</taxon>
        <taxon>Oscillospiraceae</taxon>
        <taxon>Amygdalobacter</taxon>
    </lineage>
</organism>
<gene>
    <name evidence="9" type="ORF">PYS61_03440</name>
</gene>
<keyword evidence="3 7" id="KW-0812">Transmembrane</keyword>
<dbReference type="PANTHER" id="PTHR34390:SF2">
    <property type="entry name" value="SUCCINATE TRANSPORTER SUBUNIT YJJP-RELATED"/>
    <property type="match status" value="1"/>
</dbReference>
<dbReference type="InterPro" id="IPR010619">
    <property type="entry name" value="ThrE-like_N"/>
</dbReference>
<sequence>MKKEEAAKLLDLVMRMGIMMILSGAETYRVEQTITYVLRAYGAFETSAYVADTLLVVSFKPEREAEIMTASWRVKNKGINLEKVRRLNNLSYDISRKTLSLDEFRRRLDEIDAIKSYPLLVYVLSGSLIAFGFSLMFYLPLSDGIIIALLAAPVMFLYRCLSKVINDFFNYTVCSALATILVLLFLQENVLHQFAYSLASVLMPLMPGALFTNGLRDVTMGDFTAGSNKLLETVLIGVALAVGAAVVLLLFNMQTYYIGTR</sequence>
<reference evidence="9 10" key="1">
    <citation type="submission" date="2023-02" db="EMBL/GenBank/DDBJ databases">
        <title>Novel Oscillospiraceae bacterial genomes.</title>
        <authorList>
            <person name="Srinivasan S."/>
            <person name="Austin M.N."/>
            <person name="Fiedler T.L."/>
            <person name="Strenk S.M."/>
            <person name="Agnew K.J."/>
            <person name="Nagana Gowda G.A."/>
            <person name="Raftery D."/>
            <person name="Beamer M.A."/>
            <person name="Achilles S.L."/>
            <person name="Wiesenfeld H.C."/>
            <person name="Fredricks D.N."/>
            <person name="Hillier S.L."/>
        </authorList>
    </citation>
    <scope>NUCLEOTIDE SEQUENCE [LARGE SCALE GENOMIC DNA]</scope>
    <source>
        <strain evidence="9 10">CHIC02 1186E3-8</strain>
    </source>
</reference>
<keyword evidence="2" id="KW-1003">Cell membrane</keyword>
<keyword evidence="5 7" id="KW-0472">Membrane</keyword>